<dbReference type="InterPro" id="IPR039662">
    <property type="entry name" value="Cohesin_Scc3/SA"/>
</dbReference>
<evidence type="ECO:0000313" key="6">
    <source>
        <dbReference type="EMBL" id="JAG78737.1"/>
    </source>
</evidence>
<dbReference type="GO" id="GO:0008278">
    <property type="term" value="C:cohesin complex"/>
    <property type="evidence" value="ECO:0007669"/>
    <property type="project" value="TreeGrafter"/>
</dbReference>
<feature type="domain" description="Cohesin subunit SCC3/SA HEAT-repeats" evidence="5">
    <location>
        <begin position="438"/>
        <end position="661"/>
    </location>
</feature>
<evidence type="ECO:0000256" key="2">
    <source>
        <dbReference type="SAM" id="MobiDB-lite"/>
    </source>
</evidence>
<comment type="similarity">
    <text evidence="1">Belongs to the SCC3 family.</text>
</comment>
<dbReference type="InterPro" id="IPR013721">
    <property type="entry name" value="STAG"/>
</dbReference>
<dbReference type="GO" id="GO:0005634">
    <property type="term" value="C:nucleus"/>
    <property type="evidence" value="ECO:0007669"/>
    <property type="project" value="TreeGrafter"/>
</dbReference>
<dbReference type="GO" id="GO:0000785">
    <property type="term" value="C:chromatin"/>
    <property type="evidence" value="ECO:0007669"/>
    <property type="project" value="TreeGrafter"/>
</dbReference>
<feature type="transmembrane region" description="Helical" evidence="3">
    <location>
        <begin position="168"/>
        <end position="192"/>
    </location>
</feature>
<reference evidence="6" key="1">
    <citation type="submission" date="2015-01" db="EMBL/GenBank/DDBJ databases">
        <title>Transcriptome Assembly of Fopius arisanus.</title>
        <authorList>
            <person name="Geib S."/>
        </authorList>
    </citation>
    <scope>NUCLEOTIDE SEQUENCE</scope>
</reference>
<accession>A0A0C9RL57</accession>
<dbReference type="SUPFAM" id="SSF48371">
    <property type="entry name" value="ARM repeat"/>
    <property type="match status" value="1"/>
</dbReference>
<protein>
    <submittedName>
        <fullName evidence="6">STAG1_1 protein</fullName>
    </submittedName>
</protein>
<proteinExistence type="inferred from homology"/>
<dbReference type="PANTHER" id="PTHR11199">
    <property type="entry name" value="STROMAL ANTIGEN"/>
    <property type="match status" value="1"/>
</dbReference>
<evidence type="ECO:0000256" key="3">
    <source>
        <dbReference type="SAM" id="Phobius"/>
    </source>
</evidence>
<dbReference type="GO" id="GO:0003682">
    <property type="term" value="F:chromatin binding"/>
    <property type="evidence" value="ECO:0007669"/>
    <property type="project" value="TreeGrafter"/>
</dbReference>
<keyword evidence="3" id="KW-1133">Transmembrane helix</keyword>
<feature type="compositionally biased region" description="Basic and acidic residues" evidence="2">
    <location>
        <begin position="19"/>
        <end position="38"/>
    </location>
</feature>
<gene>
    <name evidence="6" type="primary">STAG1_1</name>
    <name evidence="6" type="ORF">g.9176</name>
</gene>
<organism evidence="6">
    <name type="scientific">Fopius arisanus</name>
    <dbReference type="NCBI Taxonomy" id="64838"/>
    <lineage>
        <taxon>Eukaryota</taxon>
        <taxon>Metazoa</taxon>
        <taxon>Ecdysozoa</taxon>
        <taxon>Arthropoda</taxon>
        <taxon>Hexapoda</taxon>
        <taxon>Insecta</taxon>
        <taxon>Pterygota</taxon>
        <taxon>Neoptera</taxon>
        <taxon>Endopterygota</taxon>
        <taxon>Hymenoptera</taxon>
        <taxon>Apocrita</taxon>
        <taxon>Ichneumonoidea</taxon>
        <taxon>Braconidae</taxon>
        <taxon>Opiinae</taxon>
        <taxon>Fopius</taxon>
    </lineage>
</organism>
<dbReference type="Pfam" id="PF08514">
    <property type="entry name" value="STAG"/>
    <property type="match status" value="1"/>
</dbReference>
<dbReference type="PANTHER" id="PTHR11199:SF0">
    <property type="entry name" value="LD34181P-RELATED"/>
    <property type="match status" value="1"/>
</dbReference>
<sequence>MNTGQVAQKRKRVQINDARVNDEPPRKKTKVEKPEPKISRHLSFPKEEACLFNLTKDPSIDLVPICHRWIDSYKTDRLSAALELITFFLHSTGSTLKVPISKKTLLKFEAALTAKTVPEFFKQNLKCPSNMKPFTRKYSISRFIEFFKILYLQYQGAILYQKDLHKNVIIPLICFSFSSVFTLKFASTFVLIKLITLLEEVKTITKYTEESNEFQLESEKRGVPAEKCLARIQFLQNQNDEFEKSRTIIIDTITTIIKYFMPPQSLSVVNKNLINIWVDELELWQKACPPRLVSYLRFIFKNLKSTIPGVKLRCLKILLFVYDFAGFKNQLDEFNDEIEEGLLVIHCDEDPSIIIRGVKLMQAMFTNHTNILSMENYKTGYQLVFTKNKEVARELVKIFYDDDKLSPWRNPKSNESILNWLVTFFIDSEFPNRSADFVDIIFRDFECLQDWECMTRLLLEGDVNDNKIINLLKLMIPSIQHAEKEWNLLNVGNPCVSPNKVAFTKHFIVNLPLLFNKFKDISDLLQCLQVIPRYMSLDMYRSRSYQSKFNHLLDAIPPLGTDLSAIVTYIKMFEFIWEGVELGEIPKKTCNYSTCCKLIDQTETSMNSYMISSLRGTPPDDQIANTISEMKQLATSCNWHNMNDYSIFKSISGILKSSKDHWNHLWDGTIRIVELIYKFLRQKKDHLKFLEFLGDLENGEVVRLRQQLNGFFKDMNDIVKRKNQTTLKIRAEAFEFICNFLVEFRKPLYKETTSRISQICY</sequence>
<dbReference type="GO" id="GO:0007062">
    <property type="term" value="P:sister chromatid cohesion"/>
    <property type="evidence" value="ECO:0007669"/>
    <property type="project" value="UniProtKB-ARBA"/>
</dbReference>
<dbReference type="InterPro" id="IPR016024">
    <property type="entry name" value="ARM-type_fold"/>
</dbReference>
<dbReference type="EMBL" id="GBYB01008970">
    <property type="protein sequence ID" value="JAG78737.1"/>
    <property type="molecule type" value="Transcribed_RNA"/>
</dbReference>
<feature type="non-terminal residue" evidence="6">
    <location>
        <position position="761"/>
    </location>
</feature>
<keyword evidence="3" id="KW-0472">Membrane</keyword>
<keyword evidence="3" id="KW-0812">Transmembrane</keyword>
<feature type="region of interest" description="Disordered" evidence="2">
    <location>
        <begin position="1"/>
        <end position="38"/>
    </location>
</feature>
<dbReference type="InterPro" id="IPR056396">
    <property type="entry name" value="HEAT_SCC3-SA"/>
</dbReference>
<dbReference type="AlphaFoldDB" id="A0A0C9RL57"/>
<evidence type="ECO:0000256" key="1">
    <source>
        <dbReference type="ARBA" id="ARBA00005486"/>
    </source>
</evidence>
<dbReference type="Pfam" id="PF24571">
    <property type="entry name" value="HEAT_SCC3-SA"/>
    <property type="match status" value="1"/>
</dbReference>
<evidence type="ECO:0000259" key="5">
    <source>
        <dbReference type="Pfam" id="PF24571"/>
    </source>
</evidence>
<feature type="domain" description="STAG" evidence="4">
    <location>
        <begin position="141"/>
        <end position="233"/>
    </location>
</feature>
<name>A0A0C9RL57_9HYME</name>
<evidence type="ECO:0000259" key="4">
    <source>
        <dbReference type="Pfam" id="PF08514"/>
    </source>
</evidence>